<organism evidence="1">
    <name type="scientific">bioreactor metagenome</name>
    <dbReference type="NCBI Taxonomy" id="1076179"/>
    <lineage>
        <taxon>unclassified sequences</taxon>
        <taxon>metagenomes</taxon>
        <taxon>ecological metagenomes</taxon>
    </lineage>
</organism>
<dbReference type="EMBL" id="VSSQ01011686">
    <property type="protein sequence ID" value="MPM47464.1"/>
    <property type="molecule type" value="Genomic_DNA"/>
</dbReference>
<sequence length="202" mass="23658">MKQAKNQKPIIRNCYKSLNERKYIYLTEAEFAALDEETILLILEEFSGKSLIRLPESEIQFFEWLKICDFDVWKDLWQEDSENIYVVSATLLPVFMNLDGRGLPICDLQTTDNYFFTIDNMVDEESKIVIEVAQELFKKNKKLTIAQLLALEISIDPIDIWHFAYKYKLDLEVAKEAVRTLVEDNVLVHLTEAEHIAPFVLF</sequence>
<reference evidence="1" key="1">
    <citation type="submission" date="2019-08" db="EMBL/GenBank/DDBJ databases">
        <authorList>
            <person name="Kucharzyk K."/>
            <person name="Murdoch R.W."/>
            <person name="Higgins S."/>
            <person name="Loffler F."/>
        </authorList>
    </citation>
    <scope>NUCLEOTIDE SEQUENCE</scope>
</reference>
<dbReference type="AlphaFoldDB" id="A0A645ACQ8"/>
<name>A0A645ACQ8_9ZZZZ</name>
<proteinExistence type="predicted"/>
<accession>A0A645ACQ8</accession>
<gene>
    <name evidence="1" type="ORF">SDC9_94174</name>
</gene>
<evidence type="ECO:0000313" key="1">
    <source>
        <dbReference type="EMBL" id="MPM47464.1"/>
    </source>
</evidence>
<protein>
    <submittedName>
        <fullName evidence="1">Uncharacterized protein</fullName>
    </submittedName>
</protein>
<comment type="caution">
    <text evidence="1">The sequence shown here is derived from an EMBL/GenBank/DDBJ whole genome shotgun (WGS) entry which is preliminary data.</text>
</comment>